<dbReference type="GO" id="GO:0016020">
    <property type="term" value="C:membrane"/>
    <property type="evidence" value="ECO:0007669"/>
    <property type="project" value="InterPro"/>
</dbReference>
<evidence type="ECO:0000313" key="2">
    <source>
        <dbReference type="Proteomes" id="UP000254602"/>
    </source>
</evidence>
<protein>
    <submittedName>
        <fullName evidence="1">General secretion pathway protein GspK</fullName>
    </submittedName>
</protein>
<dbReference type="Proteomes" id="UP000254602">
    <property type="component" value="Unassembled WGS sequence"/>
</dbReference>
<accession>A0A379KQ70</accession>
<dbReference type="InterPro" id="IPR005628">
    <property type="entry name" value="GspK"/>
</dbReference>
<reference evidence="1 2" key="1">
    <citation type="submission" date="2018-06" db="EMBL/GenBank/DDBJ databases">
        <authorList>
            <consortium name="Pathogen Informatics"/>
            <person name="Doyle S."/>
        </authorList>
    </citation>
    <scope>NUCLEOTIDE SEQUENCE [LARGE SCALE GENOMIC DNA]</scope>
    <source>
        <strain evidence="1 2">NCTC7914</strain>
    </source>
</reference>
<dbReference type="AlphaFoldDB" id="A0A379KQ70"/>
<organism evidence="1 2">
    <name type="scientific">Pseudomonas putida</name>
    <name type="common">Arthrobacter siderocapsulatus</name>
    <dbReference type="NCBI Taxonomy" id="303"/>
    <lineage>
        <taxon>Bacteria</taxon>
        <taxon>Pseudomonadati</taxon>
        <taxon>Pseudomonadota</taxon>
        <taxon>Gammaproteobacteria</taxon>
        <taxon>Pseudomonadales</taxon>
        <taxon>Pseudomonadaceae</taxon>
        <taxon>Pseudomonas</taxon>
    </lineage>
</organism>
<dbReference type="RefSeq" id="WP_115275111.1">
    <property type="nucleotide sequence ID" value="NZ_JABTYF010000003.1"/>
</dbReference>
<dbReference type="PANTHER" id="PTHR38831">
    <property type="entry name" value="TYPE II SECRETION SYSTEM PROTEIN K"/>
    <property type="match status" value="1"/>
</dbReference>
<evidence type="ECO:0000313" key="1">
    <source>
        <dbReference type="EMBL" id="SUD70134.1"/>
    </source>
</evidence>
<name>A0A379KQ70_PSEPU</name>
<sequence>MSRQRGAALLLVLWVVGLLSVLLGGLAVSVQLQQRQARWQGNQTQAGLAAQAGFNLAVANLLRDGQARWLADGQVHVAHFAGSTLHISVVSERGKLDLNATPSTSLAKLLRASGATAERSKIITQALRTRRNQVPLRMLEEFRELPGMSYAVYDRALPFITVWSGNAQPDPSLASPTLASVLGLPHYHGPAPDGGPILTVTSQATLPGGFQSRLKATFVLLPAYAGGKPYRVLRWQD</sequence>
<dbReference type="GO" id="GO:0009306">
    <property type="term" value="P:protein secretion"/>
    <property type="evidence" value="ECO:0007669"/>
    <property type="project" value="InterPro"/>
</dbReference>
<dbReference type="SUPFAM" id="SSF158544">
    <property type="entry name" value="GspK insert domain-like"/>
    <property type="match status" value="1"/>
</dbReference>
<gene>
    <name evidence="1" type="ORF">NCTC7914_04284</name>
</gene>
<dbReference type="PANTHER" id="PTHR38831:SF2">
    <property type="entry name" value="TYPE II SECRETION SYSTEM PROTEIN K"/>
    <property type="match status" value="1"/>
</dbReference>
<dbReference type="EMBL" id="UGUY01000001">
    <property type="protein sequence ID" value="SUD70134.1"/>
    <property type="molecule type" value="Genomic_DNA"/>
</dbReference>
<dbReference type="InterPro" id="IPR038072">
    <property type="entry name" value="GspK_central_sf"/>
</dbReference>
<proteinExistence type="predicted"/>